<sequence length="65" mass="7520">MPNWRTSTYTKNESCVEVADNHPEKVLVRDSKRRAGAVVTFPRQIWSHFIEFSKRSAETGKSSHE</sequence>
<feature type="domain" description="DUF397" evidence="1">
    <location>
        <begin position="3"/>
        <end position="51"/>
    </location>
</feature>
<evidence type="ECO:0000313" key="3">
    <source>
        <dbReference type="Proteomes" id="UP001550853"/>
    </source>
</evidence>
<name>A0ABV2YYB9_9ACTN</name>
<dbReference type="EMBL" id="JBEZVI010000007">
    <property type="protein sequence ID" value="MEU3710740.1"/>
    <property type="molecule type" value="Genomic_DNA"/>
</dbReference>
<organism evidence="2 3">
    <name type="scientific">Streptomyces catenulae</name>
    <dbReference type="NCBI Taxonomy" id="66875"/>
    <lineage>
        <taxon>Bacteria</taxon>
        <taxon>Bacillati</taxon>
        <taxon>Actinomycetota</taxon>
        <taxon>Actinomycetes</taxon>
        <taxon>Kitasatosporales</taxon>
        <taxon>Streptomycetaceae</taxon>
        <taxon>Streptomyces</taxon>
    </lineage>
</organism>
<accession>A0ABV2YYB9</accession>
<protein>
    <submittedName>
        <fullName evidence="2">DUF397 domain-containing protein</fullName>
    </submittedName>
</protein>
<comment type="caution">
    <text evidence="2">The sequence shown here is derived from an EMBL/GenBank/DDBJ whole genome shotgun (WGS) entry which is preliminary data.</text>
</comment>
<evidence type="ECO:0000313" key="2">
    <source>
        <dbReference type="EMBL" id="MEU3710740.1"/>
    </source>
</evidence>
<dbReference type="Proteomes" id="UP001550853">
    <property type="component" value="Unassembled WGS sequence"/>
</dbReference>
<dbReference type="RefSeq" id="WP_030284024.1">
    <property type="nucleotide sequence ID" value="NZ_JBEZVI010000007.1"/>
</dbReference>
<proteinExistence type="predicted"/>
<keyword evidence="3" id="KW-1185">Reference proteome</keyword>
<dbReference type="Pfam" id="PF04149">
    <property type="entry name" value="DUF397"/>
    <property type="match status" value="1"/>
</dbReference>
<gene>
    <name evidence="2" type="ORF">AB0E61_11675</name>
</gene>
<dbReference type="InterPro" id="IPR007278">
    <property type="entry name" value="DUF397"/>
</dbReference>
<evidence type="ECO:0000259" key="1">
    <source>
        <dbReference type="Pfam" id="PF04149"/>
    </source>
</evidence>
<reference evidence="2 3" key="1">
    <citation type="submission" date="2024-06" db="EMBL/GenBank/DDBJ databases">
        <title>The Natural Products Discovery Center: Release of the First 8490 Sequenced Strains for Exploring Actinobacteria Biosynthetic Diversity.</title>
        <authorList>
            <person name="Kalkreuter E."/>
            <person name="Kautsar S.A."/>
            <person name="Yang D."/>
            <person name="Bader C.D."/>
            <person name="Teijaro C.N."/>
            <person name="Fluegel L."/>
            <person name="Davis C.M."/>
            <person name="Simpson J.R."/>
            <person name="Lauterbach L."/>
            <person name="Steele A.D."/>
            <person name="Gui C."/>
            <person name="Meng S."/>
            <person name="Li G."/>
            <person name="Viehrig K."/>
            <person name="Ye F."/>
            <person name="Su P."/>
            <person name="Kiefer A.F."/>
            <person name="Nichols A."/>
            <person name="Cepeda A.J."/>
            <person name="Yan W."/>
            <person name="Fan B."/>
            <person name="Jiang Y."/>
            <person name="Adhikari A."/>
            <person name="Zheng C.-J."/>
            <person name="Schuster L."/>
            <person name="Cowan T.M."/>
            <person name="Smanski M.J."/>
            <person name="Chevrette M.G."/>
            <person name="De Carvalho L.P.S."/>
            <person name="Shen B."/>
        </authorList>
    </citation>
    <scope>NUCLEOTIDE SEQUENCE [LARGE SCALE GENOMIC DNA]</scope>
    <source>
        <strain evidence="2 3">NPDC033039</strain>
    </source>
</reference>